<reference evidence="2 3" key="1">
    <citation type="submission" date="2019-08" db="EMBL/GenBank/DDBJ databases">
        <title>In-depth cultivation of the pig gut microbiome towards novel bacterial diversity and tailored functional studies.</title>
        <authorList>
            <person name="Wylensek D."/>
            <person name="Hitch T.C.A."/>
            <person name="Clavel T."/>
        </authorList>
    </citation>
    <scope>NUCLEOTIDE SEQUENCE [LARGE SCALE GENOMIC DNA]</scope>
    <source>
        <strain evidence="2 3">SM-530-WT-4B</strain>
    </source>
</reference>
<dbReference type="PANTHER" id="PTHR34934:SF1">
    <property type="entry name" value="FLAVIN-DEPENDENT THYMIDYLATE SYNTHASE"/>
    <property type="match status" value="1"/>
</dbReference>
<comment type="caution">
    <text evidence="2">The sequence shown here is derived from an EMBL/GenBank/DDBJ whole genome shotgun (WGS) entry which is preliminary data.</text>
</comment>
<dbReference type="GO" id="GO:0004799">
    <property type="term" value="F:thymidylate synthase activity"/>
    <property type="evidence" value="ECO:0007669"/>
    <property type="project" value="TreeGrafter"/>
</dbReference>
<dbReference type="PROSITE" id="PS51331">
    <property type="entry name" value="THYX"/>
    <property type="match status" value="1"/>
</dbReference>
<dbReference type="GO" id="GO:0032259">
    <property type="term" value="P:methylation"/>
    <property type="evidence" value="ECO:0007669"/>
    <property type="project" value="UniProtKB-KW"/>
</dbReference>
<dbReference type="GO" id="GO:0070402">
    <property type="term" value="F:NADPH binding"/>
    <property type="evidence" value="ECO:0007669"/>
    <property type="project" value="TreeGrafter"/>
</dbReference>
<dbReference type="InterPro" id="IPR036098">
    <property type="entry name" value="Thymidylate_synthase_ThyX_sf"/>
</dbReference>
<evidence type="ECO:0000256" key="1">
    <source>
        <dbReference type="NCBIfam" id="TIGR02170"/>
    </source>
</evidence>
<dbReference type="Gene3D" id="3.30.1360.170">
    <property type="match status" value="1"/>
</dbReference>
<dbReference type="EMBL" id="VUNH01000013">
    <property type="protein sequence ID" value="MST56541.1"/>
    <property type="molecule type" value="Genomic_DNA"/>
</dbReference>
<keyword evidence="2" id="KW-0808">Transferase</keyword>
<dbReference type="SUPFAM" id="SSF69796">
    <property type="entry name" value="Thymidylate synthase-complementing protein Thy1"/>
    <property type="match status" value="1"/>
</dbReference>
<dbReference type="InterPro" id="IPR003669">
    <property type="entry name" value="Thymidylate_synthase_ThyX"/>
</dbReference>
<dbReference type="RefSeq" id="WP_154529615.1">
    <property type="nucleotide sequence ID" value="NZ_JAXDZJ010000054.1"/>
</dbReference>
<name>A0A6L5YE42_9BACT</name>
<dbReference type="EC" id="2.1.1.148" evidence="1"/>
<keyword evidence="2" id="KW-0489">Methyltransferase</keyword>
<organism evidence="2 3">
    <name type="scientific">Pyramidobacter porci</name>
    <dbReference type="NCBI Taxonomy" id="2605789"/>
    <lineage>
        <taxon>Bacteria</taxon>
        <taxon>Thermotogati</taxon>
        <taxon>Synergistota</taxon>
        <taxon>Synergistia</taxon>
        <taxon>Synergistales</taxon>
        <taxon>Dethiosulfovibrionaceae</taxon>
        <taxon>Pyramidobacter</taxon>
    </lineage>
</organism>
<dbReference type="AlphaFoldDB" id="A0A6L5YE42"/>
<keyword evidence="3" id="KW-1185">Reference proteome</keyword>
<proteinExistence type="predicted"/>
<evidence type="ECO:0000313" key="3">
    <source>
        <dbReference type="Proteomes" id="UP000473699"/>
    </source>
</evidence>
<gene>
    <name evidence="2" type="primary">thyX</name>
    <name evidence="2" type="ORF">FYJ74_10940</name>
</gene>
<evidence type="ECO:0000313" key="2">
    <source>
        <dbReference type="EMBL" id="MST56541.1"/>
    </source>
</evidence>
<dbReference type="GO" id="GO:0006231">
    <property type="term" value="P:dTMP biosynthetic process"/>
    <property type="evidence" value="ECO:0007669"/>
    <property type="project" value="UniProtKB-UniRule"/>
</dbReference>
<dbReference type="PANTHER" id="PTHR34934">
    <property type="entry name" value="FLAVIN-DEPENDENT THYMIDYLATE SYNTHASE"/>
    <property type="match status" value="1"/>
</dbReference>
<dbReference type="GO" id="GO:0050660">
    <property type="term" value="F:flavin adenine dinucleotide binding"/>
    <property type="evidence" value="ECO:0007669"/>
    <property type="project" value="UniProtKB-UniRule"/>
</dbReference>
<dbReference type="Proteomes" id="UP000473699">
    <property type="component" value="Unassembled WGS sequence"/>
</dbReference>
<dbReference type="GO" id="GO:0050797">
    <property type="term" value="F:thymidylate synthase (FAD) activity"/>
    <property type="evidence" value="ECO:0007669"/>
    <property type="project" value="UniProtKB-UniRule"/>
</dbReference>
<accession>A0A6L5YE42</accession>
<protein>
    <recommendedName>
        <fullName evidence="1">FAD-dependent thymidylate synthase</fullName>
        <ecNumber evidence="1">2.1.1.148</ecNumber>
    </recommendedName>
</protein>
<dbReference type="NCBIfam" id="TIGR02170">
    <property type="entry name" value="thyX"/>
    <property type="match status" value="1"/>
</dbReference>
<sequence>MEIKVINKTPDFLRTIWTAGRTCHSTMAPQELFELDESEGKMLKLVNFLLKARHLSTLEHCSVTYAVAGVSRTLLAQYSRHRIGVSLSVQSQRYVSEGTEKRGQTFEYVTPPTIAADPARLSAYQAAMAAAQKSYDELVAAGAPMEDARFALPGGICTNFVTTLNLRSLLDIYEKRVLVSGAQWEVREMVRRMAELLVEKEPWLAGVFEGVSPK</sequence>
<dbReference type="CDD" id="cd20175">
    <property type="entry name" value="ThyX"/>
    <property type="match status" value="1"/>
</dbReference>
<dbReference type="Pfam" id="PF02511">
    <property type="entry name" value="Thy1"/>
    <property type="match status" value="1"/>
</dbReference>